<feature type="compositionally biased region" description="Low complexity" evidence="9">
    <location>
        <begin position="776"/>
        <end position="786"/>
    </location>
</feature>
<comment type="similarity">
    <text evidence="2">Belongs to the Luc7 family.</text>
</comment>
<dbReference type="GO" id="GO:0003777">
    <property type="term" value="F:microtubule motor activity"/>
    <property type="evidence" value="ECO:0007669"/>
    <property type="project" value="InterPro"/>
</dbReference>
<feature type="region of interest" description="Disordered" evidence="9">
    <location>
        <begin position="924"/>
        <end position="967"/>
    </location>
</feature>
<keyword evidence="7" id="KW-0505">Motor protein</keyword>
<dbReference type="SUPFAM" id="SSF52540">
    <property type="entry name" value="P-loop containing nucleoside triphosphate hydrolases"/>
    <property type="match status" value="1"/>
</dbReference>
<dbReference type="InterPro" id="IPR027417">
    <property type="entry name" value="P-loop_NTPase"/>
</dbReference>
<dbReference type="GO" id="GO:0007052">
    <property type="term" value="P:mitotic spindle organization"/>
    <property type="evidence" value="ECO:0007669"/>
    <property type="project" value="TreeGrafter"/>
</dbReference>
<keyword evidence="3" id="KW-0963">Cytoplasm</keyword>
<feature type="coiled-coil region" evidence="8">
    <location>
        <begin position="1379"/>
        <end position="1406"/>
    </location>
</feature>
<dbReference type="GO" id="GO:0005737">
    <property type="term" value="C:cytoplasm"/>
    <property type="evidence" value="ECO:0007669"/>
    <property type="project" value="UniProtKB-SubCell"/>
</dbReference>
<dbReference type="PRINTS" id="PR00380">
    <property type="entry name" value="KINESINHEAVY"/>
</dbReference>
<evidence type="ECO:0000313" key="11">
    <source>
        <dbReference type="EMBL" id="KAF0743037.1"/>
    </source>
</evidence>
<dbReference type="PROSITE" id="PS00411">
    <property type="entry name" value="KINESIN_MOTOR_1"/>
    <property type="match status" value="1"/>
</dbReference>
<reference evidence="11 12" key="1">
    <citation type="submission" date="2019-07" db="EMBL/GenBank/DDBJ databases">
        <title>Genomics analysis of Aphanomyces spp. identifies a new class of oomycete effector associated with host adaptation.</title>
        <authorList>
            <person name="Gaulin E."/>
        </authorList>
    </citation>
    <scope>NUCLEOTIDE SEQUENCE [LARGE SCALE GENOMIC DNA]</scope>
    <source>
        <strain evidence="11 12">ATCC 201684</strain>
    </source>
</reference>
<dbReference type="PANTHER" id="PTHR47969">
    <property type="entry name" value="CHROMOSOME-ASSOCIATED KINESIN KIF4A-RELATED"/>
    <property type="match status" value="1"/>
</dbReference>
<keyword evidence="4 7" id="KW-0547">Nucleotide-binding</keyword>
<proteinExistence type="inferred from homology"/>
<dbReference type="GO" id="GO:0005685">
    <property type="term" value="C:U1 snRNP"/>
    <property type="evidence" value="ECO:0007669"/>
    <property type="project" value="InterPro"/>
</dbReference>
<dbReference type="SMART" id="SM00129">
    <property type="entry name" value="KISc"/>
    <property type="match status" value="1"/>
</dbReference>
<dbReference type="Pfam" id="PF03194">
    <property type="entry name" value="LUC7"/>
    <property type="match status" value="1"/>
</dbReference>
<dbReference type="PROSITE" id="PS50067">
    <property type="entry name" value="KINESIN_MOTOR_2"/>
    <property type="match status" value="1"/>
</dbReference>
<feature type="compositionally biased region" description="Polar residues" evidence="9">
    <location>
        <begin position="942"/>
        <end position="951"/>
    </location>
</feature>
<dbReference type="FunFam" id="3.40.850.10:FF:000236">
    <property type="entry name" value="Kinesin-like protein"/>
    <property type="match status" value="1"/>
</dbReference>
<dbReference type="PANTHER" id="PTHR47969:SF15">
    <property type="entry name" value="CHROMOSOME-ASSOCIATED KINESIN KIF4A-RELATED"/>
    <property type="match status" value="1"/>
</dbReference>
<evidence type="ECO:0000256" key="9">
    <source>
        <dbReference type="SAM" id="MobiDB-lite"/>
    </source>
</evidence>
<evidence type="ECO:0000259" key="10">
    <source>
        <dbReference type="PROSITE" id="PS50067"/>
    </source>
</evidence>
<feature type="coiled-coil region" evidence="8">
    <location>
        <begin position="87"/>
        <end position="114"/>
    </location>
</feature>
<evidence type="ECO:0000256" key="1">
    <source>
        <dbReference type="ARBA" id="ARBA00004496"/>
    </source>
</evidence>
<feature type="region of interest" description="Disordered" evidence="9">
    <location>
        <begin position="1413"/>
        <end position="1440"/>
    </location>
</feature>
<dbReference type="VEuPathDB" id="FungiDB:AeMF1_000584"/>
<feature type="coiled-coil region" evidence="8">
    <location>
        <begin position="819"/>
        <end position="846"/>
    </location>
</feature>
<evidence type="ECO:0000256" key="7">
    <source>
        <dbReference type="PROSITE-ProRule" id="PRU00283"/>
    </source>
</evidence>
<evidence type="ECO:0000256" key="4">
    <source>
        <dbReference type="ARBA" id="ARBA00022741"/>
    </source>
</evidence>
<name>A0A6G0XRF4_9STRA</name>
<dbReference type="GO" id="GO:0051231">
    <property type="term" value="P:spindle elongation"/>
    <property type="evidence" value="ECO:0007669"/>
    <property type="project" value="TreeGrafter"/>
</dbReference>
<evidence type="ECO:0000256" key="2">
    <source>
        <dbReference type="ARBA" id="ARBA00005655"/>
    </source>
</evidence>
<feature type="compositionally biased region" description="Basic and acidic residues" evidence="9">
    <location>
        <begin position="1414"/>
        <end position="1440"/>
    </location>
</feature>
<dbReference type="Pfam" id="PF00225">
    <property type="entry name" value="Kinesin"/>
    <property type="match status" value="1"/>
</dbReference>
<keyword evidence="6 8" id="KW-0175">Coiled coil</keyword>
<dbReference type="InterPro" id="IPR004882">
    <property type="entry name" value="Luc7-rel"/>
</dbReference>
<feature type="compositionally biased region" description="Polar residues" evidence="9">
    <location>
        <begin position="271"/>
        <end position="289"/>
    </location>
</feature>
<dbReference type="GO" id="GO:0006376">
    <property type="term" value="P:mRNA splice site recognition"/>
    <property type="evidence" value="ECO:0007669"/>
    <property type="project" value="InterPro"/>
</dbReference>
<dbReference type="EMBL" id="VJMJ01000022">
    <property type="protein sequence ID" value="KAF0743037.1"/>
    <property type="molecule type" value="Genomic_DNA"/>
</dbReference>
<dbReference type="Proteomes" id="UP000481153">
    <property type="component" value="Unassembled WGS sequence"/>
</dbReference>
<feature type="domain" description="Kinesin motor" evidence="10">
    <location>
        <begin position="359"/>
        <end position="665"/>
    </location>
</feature>
<organism evidence="11 12">
    <name type="scientific">Aphanomyces euteiches</name>
    <dbReference type="NCBI Taxonomy" id="100861"/>
    <lineage>
        <taxon>Eukaryota</taxon>
        <taxon>Sar</taxon>
        <taxon>Stramenopiles</taxon>
        <taxon>Oomycota</taxon>
        <taxon>Saprolegniomycetes</taxon>
        <taxon>Saprolegniales</taxon>
        <taxon>Verrucalvaceae</taxon>
        <taxon>Aphanomyces</taxon>
    </lineage>
</organism>
<dbReference type="InterPro" id="IPR001752">
    <property type="entry name" value="Kinesin_motor_dom"/>
</dbReference>
<evidence type="ECO:0000256" key="8">
    <source>
        <dbReference type="SAM" id="Coils"/>
    </source>
</evidence>
<feature type="compositionally biased region" description="Basic and acidic residues" evidence="9">
    <location>
        <begin position="290"/>
        <end position="311"/>
    </location>
</feature>
<evidence type="ECO:0000256" key="3">
    <source>
        <dbReference type="ARBA" id="ARBA00022490"/>
    </source>
</evidence>
<feature type="coiled-coil region" evidence="8">
    <location>
        <begin position="1168"/>
        <end position="1277"/>
    </location>
</feature>
<feature type="coiled-coil region" evidence="8">
    <location>
        <begin position="1058"/>
        <end position="1113"/>
    </location>
</feature>
<dbReference type="InterPro" id="IPR027640">
    <property type="entry name" value="Kinesin-like_fam"/>
</dbReference>
<dbReference type="GO" id="GO:0005524">
    <property type="term" value="F:ATP binding"/>
    <property type="evidence" value="ECO:0007669"/>
    <property type="project" value="UniProtKB-UniRule"/>
</dbReference>
<comment type="similarity">
    <text evidence="7">Belongs to the TRAFAC class myosin-kinesin ATPase superfamily. Kinesin family.</text>
</comment>
<comment type="caution">
    <text evidence="11">The sequence shown here is derived from an EMBL/GenBank/DDBJ whole genome shotgun (WGS) entry which is preliminary data.</text>
</comment>
<feature type="region of interest" description="Disordered" evidence="9">
    <location>
        <begin position="265"/>
        <end position="311"/>
    </location>
</feature>
<dbReference type="GO" id="GO:0008017">
    <property type="term" value="F:microtubule binding"/>
    <property type="evidence" value="ECO:0007669"/>
    <property type="project" value="InterPro"/>
</dbReference>
<dbReference type="InterPro" id="IPR036961">
    <property type="entry name" value="Kinesin_motor_dom_sf"/>
</dbReference>
<dbReference type="InterPro" id="IPR019821">
    <property type="entry name" value="Kinesin_motor_CS"/>
</dbReference>
<evidence type="ECO:0000256" key="5">
    <source>
        <dbReference type="ARBA" id="ARBA00022840"/>
    </source>
</evidence>
<keyword evidence="12" id="KW-1185">Reference proteome</keyword>
<protein>
    <recommendedName>
        <fullName evidence="10">Kinesin motor domain-containing protein</fullName>
    </recommendedName>
</protein>
<keyword evidence="5 7" id="KW-0067">ATP-binding</keyword>
<dbReference type="Gene3D" id="3.40.850.10">
    <property type="entry name" value="Kinesin motor domain"/>
    <property type="match status" value="2"/>
</dbReference>
<evidence type="ECO:0000256" key="6">
    <source>
        <dbReference type="ARBA" id="ARBA00023054"/>
    </source>
</evidence>
<feature type="region of interest" description="Disordered" evidence="9">
    <location>
        <begin position="771"/>
        <end position="793"/>
    </location>
</feature>
<dbReference type="GO" id="GO:0003729">
    <property type="term" value="F:mRNA binding"/>
    <property type="evidence" value="ECO:0007669"/>
    <property type="project" value="InterPro"/>
</dbReference>
<gene>
    <name evidence="11" type="ORF">Ae201684_002096</name>
</gene>
<comment type="subcellular location">
    <subcellularLocation>
        <location evidence="1">Cytoplasm</location>
    </subcellularLocation>
</comment>
<sequence>MDAQRALLDELMGRNRDGDKPEEDIRDFRDSRICKRYLCGLCPNDLFQNTKMDMGECSKLHMPKLKLAYEEEKKRTNRDYGYENELLRELERYVSDVEKKIARAQKRLEEEDGSRAPSLVDVESNKEVLQITAEIADMVQKAEDAGNEGEVDLSMELMAQVETLKQKKAQLQSTLSGGNYVEPVINDYDPRQLHLMNLLPGNPMAMTNVNQKLRVCDMCGAFLSIFDSDRRLADHFGGKMHLGYMQIRKKIAEMKKAKEDAAAAATVANASNQDTSSGDANTSNPQSQGEESRPPRRDSDSRPNRSRSASRERAVIAVETAIVVVVAEAAVEVEAVIDVVVEVINTFINFSRVMNQDDCVHVCVRIRPTSKKEKLDAIASNNCVRVPPTATGSPPTQLVVGKDRPFTFDIIHTVETSQESIYKMSVTALIQGFMEGYNATVLAYGQTGTGKTYTMTGGASYSANIQESHGVIPRAVCHVFRLMQERNQQLSIREDADGNIVVAGAKSQAVQRPEDVMRLLSMGSASRVTGSTNMNEQSSRSHAIFTLILQQKNRLTGEFTHAKFHLVDLAGSERAKRTGAVGGRFKESVNINQGLLALGNVISALGDENKKKTHVPYRDSKLTRLLQDSLGGNSKTLMIACVSPVAANFEETLNTLKYANRAKNIKNRPVVNHVKEAETDEQIQRMKHEIQMLQSQLVVKPQTPSEDQQQIIDDLMAKQKVLRRVLHTAKGTAKESATALVALERDIKALGRPVQQRLNDVVKQLNSIVLLPANDGPEGPETTENSPSEEETSLRSQIQKLEEKLKQDVEIFDLKSKELEQYHQHLAQAQAEVESLRAVNSKLTESLSRTRSERPEEDVVEEKTVRTSLFRQRKPRELEEDDQALIAETEVLPETLSVVTSLQQEILQLKMELKKQSSQEILVTSKEEQKPIESNIPKLRAQTAQPTQQRSALKLPQPPKTADPSAVPLNKTSIHAMFQTQLLAAVENHMKHAQVANILHEKETTAKQKEDMARRKHGLEMEKLRQSLSVQSSITDLSQSIQAMNKKMHAASPDQEELIRLKRRKDRAEKKLSLLMQKIDNQSYVEPAVQEELTALEEQIEDLTSQILFQDAQLETVQALIPEVLSVDHLLKHVGGEFADPKLKSWIEMCWTELVHASVESKSMQSVLQHQEELVAQLTHNREQLENGLNAARAEYDRRLMQYEIIHVNDKKQMEEFTILLADKQNQMDDLRKQKDAGDMKTIADLNHLVSDRQNELNQLKRRLVEAEKDKKRLVEYDRYMLERQYEWEAKLTELQNVLVVERQAAQATIDDLTRQLAAKPESSNQDEVAALKESLKSQQEYVVNLEKHVVLFKNKAKQTQLQLQQLIRDSSCNQSSDRSDENQRIKQLEEANDALMKENAAMKVHVRALKGAEPSEPHVRIRIPKTELKEVEQPNRGDH</sequence>
<evidence type="ECO:0000313" key="12">
    <source>
        <dbReference type="Proteomes" id="UP000481153"/>
    </source>
</evidence>
<dbReference type="GO" id="GO:0005875">
    <property type="term" value="C:microtubule associated complex"/>
    <property type="evidence" value="ECO:0007669"/>
    <property type="project" value="TreeGrafter"/>
</dbReference>
<dbReference type="GO" id="GO:0007018">
    <property type="term" value="P:microtubule-based movement"/>
    <property type="evidence" value="ECO:0007669"/>
    <property type="project" value="InterPro"/>
</dbReference>
<feature type="binding site" evidence="7">
    <location>
        <begin position="445"/>
        <end position="452"/>
    </location>
    <ligand>
        <name>ATP</name>
        <dbReference type="ChEBI" id="CHEBI:30616"/>
    </ligand>
</feature>
<accession>A0A6G0XRF4</accession>